<dbReference type="PATRIC" id="fig|294.133.peg.3263"/>
<name>A0A0F4V6G0_PSEFL</name>
<reference evidence="1 2" key="1">
    <citation type="submission" date="2015-03" db="EMBL/GenBank/DDBJ databases">
        <title>Comparative genomics of Pseudomonas insights into diversity of traits involved in vanlence and defense.</title>
        <authorList>
            <person name="Qin Y."/>
        </authorList>
    </citation>
    <scope>NUCLEOTIDE SEQUENCE [LARGE SCALE GENOMIC DNA]</scope>
    <source>
        <strain evidence="1 2">H24</strain>
    </source>
</reference>
<evidence type="ECO:0000313" key="2">
    <source>
        <dbReference type="Proteomes" id="UP000033400"/>
    </source>
</evidence>
<gene>
    <name evidence="1" type="ORF">VD17_18190</name>
</gene>
<protein>
    <submittedName>
        <fullName evidence="1">Uncharacterized protein</fullName>
    </submittedName>
</protein>
<dbReference type="EMBL" id="LACH01000039">
    <property type="protein sequence ID" value="KJZ64396.1"/>
    <property type="molecule type" value="Genomic_DNA"/>
</dbReference>
<comment type="caution">
    <text evidence="1">The sequence shown here is derived from an EMBL/GenBank/DDBJ whole genome shotgun (WGS) entry which is preliminary data.</text>
</comment>
<evidence type="ECO:0000313" key="1">
    <source>
        <dbReference type="EMBL" id="KJZ64396.1"/>
    </source>
</evidence>
<accession>A0A0F4V6G0</accession>
<dbReference type="RefSeq" id="WP_046054978.1">
    <property type="nucleotide sequence ID" value="NZ_LACH01000039.1"/>
</dbReference>
<sequence length="183" mass="20498">MDLRKKQYCDDTCCTCDSSNPMIDLKAKLPSGELVRPVGIGDRFYGTSLIDPAEAFSAGIPLKGTCIDLLRHASRGRGTRFRGTTLTSVVSHPMGQGAIYWAEAGGWVYELGEMIGWDLERLLEGRVSTINGYTGTPYPGELECSVDARILPSMIRRGARVKKGRRFLELEEWQKNKNYQFKR</sequence>
<proteinExistence type="predicted"/>
<dbReference type="Proteomes" id="UP000033400">
    <property type="component" value="Unassembled WGS sequence"/>
</dbReference>
<dbReference type="Gene3D" id="3.90.210.10">
    <property type="entry name" value="Heat-Labile Enterotoxin, subunit A"/>
    <property type="match status" value="1"/>
</dbReference>
<dbReference type="AlphaFoldDB" id="A0A0F4V6G0"/>
<organism evidence="1 2">
    <name type="scientific">Pseudomonas fluorescens</name>
    <dbReference type="NCBI Taxonomy" id="294"/>
    <lineage>
        <taxon>Bacteria</taxon>
        <taxon>Pseudomonadati</taxon>
        <taxon>Pseudomonadota</taxon>
        <taxon>Gammaproteobacteria</taxon>
        <taxon>Pseudomonadales</taxon>
        <taxon>Pseudomonadaceae</taxon>
        <taxon>Pseudomonas</taxon>
    </lineage>
</organism>